<dbReference type="PANTHER" id="PTHR43396:SF3">
    <property type="entry name" value="FLAVOHEMOPROTEIN"/>
    <property type="match status" value="1"/>
</dbReference>
<dbReference type="Pfam" id="PF00175">
    <property type="entry name" value="NAD_binding_1"/>
    <property type="match status" value="1"/>
</dbReference>
<dbReference type="SUPFAM" id="SSF63380">
    <property type="entry name" value="Riboflavin synthase domain-like"/>
    <property type="match status" value="1"/>
</dbReference>
<dbReference type="Pfam" id="PF00042">
    <property type="entry name" value="Globin"/>
    <property type="match status" value="1"/>
</dbReference>
<evidence type="ECO:0000256" key="8">
    <source>
        <dbReference type="ARBA" id="ARBA00022857"/>
    </source>
</evidence>
<dbReference type="AlphaFoldDB" id="A0A1H7IC86"/>
<comment type="similarity">
    <text evidence="14">Belongs to the globin family.</text>
</comment>
<keyword evidence="4 14" id="KW-0349">Heme</keyword>
<dbReference type="PROSITE" id="PS01033">
    <property type="entry name" value="GLOBIN"/>
    <property type="match status" value="1"/>
</dbReference>
<feature type="domain" description="FAD-binding FR-type" evidence="16">
    <location>
        <begin position="152"/>
        <end position="252"/>
    </location>
</feature>
<evidence type="ECO:0000256" key="6">
    <source>
        <dbReference type="ARBA" id="ARBA00022714"/>
    </source>
</evidence>
<sequence>MNDAQPAPAGPLRADEIALLRASVELVGPLADDMTVYFYAILFQRHPETRELFPANLDVQRDRLLRGLLRIVDLVDDPENLVRFCGRLGRDHRKFGALNDHFPAVGAALLDSLARYAGDAWSPRLADIWARAYGVVSQVMIQAAEEDAAVRPAVWQARVIDHRMRAPGIAEITLLPDSPYPFVAGQYASVETPWQPRLWRHYSLSHAPRQDGTLTFHVRATRDGRVSSALVHQARPGDMLRLGAAQGEMVLDPRMERDVLCVAGGTGLAPIQALVEQAVRNGGRRFVDVFVGARTADELYGFEDLLRLAQRNHWLSVRAAVSDENIPGLNGSLPQVLRQFGPFYRHEAYVSGPVEMVSSAVRVLLNQGVPQARIHHDPFDVPVLEAALLPRQLRREAHA</sequence>
<evidence type="ECO:0000256" key="1">
    <source>
        <dbReference type="ARBA" id="ARBA00001970"/>
    </source>
</evidence>
<comment type="catalytic activity">
    <reaction evidence="12">
        <text>2 nitric oxide + NADH + 2 O2 = 2 nitrate + NAD(+) + H(+)</text>
        <dbReference type="Rhea" id="RHEA:19469"/>
        <dbReference type="ChEBI" id="CHEBI:15378"/>
        <dbReference type="ChEBI" id="CHEBI:15379"/>
        <dbReference type="ChEBI" id="CHEBI:16480"/>
        <dbReference type="ChEBI" id="CHEBI:17632"/>
        <dbReference type="ChEBI" id="CHEBI:57540"/>
        <dbReference type="ChEBI" id="CHEBI:57945"/>
        <dbReference type="EC" id="1.14.12.17"/>
    </reaction>
</comment>
<evidence type="ECO:0000256" key="10">
    <source>
        <dbReference type="ARBA" id="ARBA00023014"/>
    </source>
</evidence>
<reference evidence="18" key="1">
    <citation type="submission" date="2016-10" db="EMBL/GenBank/DDBJ databases">
        <authorList>
            <person name="Varghese N."/>
        </authorList>
    </citation>
    <scope>NUCLEOTIDE SEQUENCE [LARGE SCALE GENOMIC DNA]</scope>
    <source>
        <strain evidence="18">DSM 45096 / BCRC 16803 / CGMCC 4.1857 / CIP 109030 / JCM 12277 / KCTC 19219 / NBRC 100920 / 33214</strain>
    </source>
</reference>
<keyword evidence="9" id="KW-0408">Iron</keyword>
<evidence type="ECO:0000313" key="17">
    <source>
        <dbReference type="EMBL" id="SEK58225.1"/>
    </source>
</evidence>
<dbReference type="GO" id="GO:0019825">
    <property type="term" value="F:oxygen binding"/>
    <property type="evidence" value="ECO:0007669"/>
    <property type="project" value="InterPro"/>
</dbReference>
<dbReference type="GO" id="GO:0071500">
    <property type="term" value="P:cellular response to nitrosative stress"/>
    <property type="evidence" value="ECO:0007669"/>
    <property type="project" value="TreeGrafter"/>
</dbReference>
<dbReference type="EMBL" id="FOAZ01000002">
    <property type="protein sequence ID" value="SEK58225.1"/>
    <property type="molecule type" value="Genomic_DNA"/>
</dbReference>
<evidence type="ECO:0000256" key="5">
    <source>
        <dbReference type="ARBA" id="ARBA00022621"/>
    </source>
</evidence>
<dbReference type="InterPro" id="IPR000971">
    <property type="entry name" value="Globin"/>
</dbReference>
<keyword evidence="10" id="KW-0411">Iron-sulfur</keyword>
<evidence type="ECO:0000256" key="12">
    <source>
        <dbReference type="ARBA" id="ARBA00048649"/>
    </source>
</evidence>
<dbReference type="InterPro" id="IPR017938">
    <property type="entry name" value="Riboflavin_synthase-like_b-brl"/>
</dbReference>
<dbReference type="InterPro" id="IPR039261">
    <property type="entry name" value="FNR_nucleotide-bd"/>
</dbReference>
<dbReference type="EC" id="1.14.12.17" evidence="3"/>
<dbReference type="GO" id="GO:0071949">
    <property type="term" value="F:FAD binding"/>
    <property type="evidence" value="ECO:0007669"/>
    <property type="project" value="TreeGrafter"/>
</dbReference>
<dbReference type="InterPro" id="IPR017927">
    <property type="entry name" value="FAD-bd_FR_type"/>
</dbReference>
<keyword evidence="5 14" id="KW-0561">Oxygen transport</keyword>
<dbReference type="GO" id="GO:0046872">
    <property type="term" value="F:metal ion binding"/>
    <property type="evidence" value="ECO:0007669"/>
    <property type="project" value="UniProtKB-KW"/>
</dbReference>
<evidence type="ECO:0000259" key="16">
    <source>
        <dbReference type="PROSITE" id="PS51384"/>
    </source>
</evidence>
<dbReference type="RefSeq" id="WP_236655894.1">
    <property type="nucleotide sequence ID" value="NZ_BBPN01000005.1"/>
</dbReference>
<dbReference type="GO" id="GO:0005344">
    <property type="term" value="F:oxygen carrier activity"/>
    <property type="evidence" value="ECO:0007669"/>
    <property type="project" value="UniProtKB-KW"/>
</dbReference>
<organism evidence="17 18">
    <name type="scientific">Streptacidiphilus jiangxiensis</name>
    <dbReference type="NCBI Taxonomy" id="235985"/>
    <lineage>
        <taxon>Bacteria</taxon>
        <taxon>Bacillati</taxon>
        <taxon>Actinomycetota</taxon>
        <taxon>Actinomycetes</taxon>
        <taxon>Kitasatosporales</taxon>
        <taxon>Streptomycetaceae</taxon>
        <taxon>Streptacidiphilus</taxon>
    </lineage>
</organism>
<evidence type="ECO:0000313" key="18">
    <source>
        <dbReference type="Proteomes" id="UP000183015"/>
    </source>
</evidence>
<dbReference type="Proteomes" id="UP000183015">
    <property type="component" value="Unassembled WGS sequence"/>
</dbReference>
<dbReference type="GO" id="GO:0020037">
    <property type="term" value="F:heme binding"/>
    <property type="evidence" value="ECO:0007669"/>
    <property type="project" value="InterPro"/>
</dbReference>
<keyword evidence="6" id="KW-0001">2Fe-2S</keyword>
<dbReference type="SUPFAM" id="SSF52343">
    <property type="entry name" value="Ferredoxin reductase-like, C-terminal NADP-linked domain"/>
    <property type="match status" value="1"/>
</dbReference>
<dbReference type="PANTHER" id="PTHR43396">
    <property type="entry name" value="FLAVOHEMOPROTEIN"/>
    <property type="match status" value="1"/>
</dbReference>
<dbReference type="InterPro" id="IPR001433">
    <property type="entry name" value="OxRdtase_FAD/NAD-bd"/>
</dbReference>
<dbReference type="Gene3D" id="2.40.30.10">
    <property type="entry name" value="Translation factors"/>
    <property type="match status" value="1"/>
</dbReference>
<dbReference type="InterPro" id="IPR008333">
    <property type="entry name" value="Cbr1-like_FAD-bd_dom"/>
</dbReference>
<dbReference type="Gene3D" id="1.10.490.10">
    <property type="entry name" value="Globins"/>
    <property type="match status" value="1"/>
</dbReference>
<dbReference type="SUPFAM" id="SSF46458">
    <property type="entry name" value="Globin-like"/>
    <property type="match status" value="1"/>
</dbReference>
<comment type="catalytic activity">
    <reaction evidence="13">
        <text>2 nitric oxide + NADPH + 2 O2 = 2 nitrate + NADP(+) + H(+)</text>
        <dbReference type="Rhea" id="RHEA:19465"/>
        <dbReference type="ChEBI" id="CHEBI:15378"/>
        <dbReference type="ChEBI" id="CHEBI:15379"/>
        <dbReference type="ChEBI" id="CHEBI:16480"/>
        <dbReference type="ChEBI" id="CHEBI:17632"/>
        <dbReference type="ChEBI" id="CHEBI:57783"/>
        <dbReference type="ChEBI" id="CHEBI:58349"/>
        <dbReference type="EC" id="1.14.12.17"/>
    </reaction>
</comment>
<dbReference type="eggNOG" id="COG1017">
    <property type="taxonomic scope" value="Bacteria"/>
</dbReference>
<dbReference type="GO" id="GO:0046210">
    <property type="term" value="P:nitric oxide catabolic process"/>
    <property type="evidence" value="ECO:0007669"/>
    <property type="project" value="TreeGrafter"/>
</dbReference>
<evidence type="ECO:0000256" key="4">
    <source>
        <dbReference type="ARBA" id="ARBA00022617"/>
    </source>
</evidence>
<protein>
    <recommendedName>
        <fullName evidence="3">nitric oxide dioxygenase</fullName>
        <ecNumber evidence="3">1.14.12.17</ecNumber>
    </recommendedName>
</protein>
<dbReference type="CDD" id="cd06187">
    <property type="entry name" value="O2ase_reductase_like"/>
    <property type="match status" value="1"/>
</dbReference>
<dbReference type="InterPro" id="IPR009050">
    <property type="entry name" value="Globin-like_sf"/>
</dbReference>
<dbReference type="CDD" id="cd19753">
    <property type="entry name" value="Mb-like_oxidoreductase"/>
    <property type="match status" value="1"/>
</dbReference>
<evidence type="ECO:0000256" key="9">
    <source>
        <dbReference type="ARBA" id="ARBA00023004"/>
    </source>
</evidence>
<dbReference type="PRINTS" id="PR00410">
    <property type="entry name" value="PHEHYDRXLASE"/>
</dbReference>
<dbReference type="InterPro" id="IPR012292">
    <property type="entry name" value="Globin/Proto"/>
</dbReference>
<dbReference type="STRING" id="235985.SAMN05414137_102527"/>
<keyword evidence="8" id="KW-0521">NADP</keyword>
<dbReference type="GO" id="GO:0008941">
    <property type="term" value="F:nitric oxide dioxygenase NAD(P)H activity"/>
    <property type="evidence" value="ECO:0007669"/>
    <property type="project" value="UniProtKB-EC"/>
</dbReference>
<evidence type="ECO:0000256" key="11">
    <source>
        <dbReference type="ARBA" id="ARBA00023027"/>
    </source>
</evidence>
<keyword evidence="11" id="KW-0520">NAD</keyword>
<accession>A0A1H7IC86</accession>
<proteinExistence type="inferred from homology"/>
<dbReference type="GO" id="GO:0051537">
    <property type="term" value="F:2 iron, 2 sulfur cluster binding"/>
    <property type="evidence" value="ECO:0007669"/>
    <property type="project" value="UniProtKB-KW"/>
</dbReference>
<evidence type="ECO:0000256" key="2">
    <source>
        <dbReference type="ARBA" id="ARBA00006401"/>
    </source>
</evidence>
<evidence type="ECO:0000256" key="14">
    <source>
        <dbReference type="RuleBase" id="RU000356"/>
    </source>
</evidence>
<evidence type="ECO:0000256" key="3">
    <source>
        <dbReference type="ARBA" id="ARBA00012229"/>
    </source>
</evidence>
<dbReference type="eggNOG" id="COG1018">
    <property type="taxonomic scope" value="Bacteria"/>
</dbReference>
<gene>
    <name evidence="17" type="ORF">SAMN05414137_102527</name>
</gene>
<evidence type="ECO:0000259" key="15">
    <source>
        <dbReference type="PROSITE" id="PS01033"/>
    </source>
</evidence>
<evidence type="ECO:0000256" key="13">
    <source>
        <dbReference type="ARBA" id="ARBA00049433"/>
    </source>
</evidence>
<comment type="cofactor">
    <cofactor evidence="1">
        <name>heme b</name>
        <dbReference type="ChEBI" id="CHEBI:60344"/>
    </cofactor>
</comment>
<dbReference type="PROSITE" id="PS51384">
    <property type="entry name" value="FAD_FR"/>
    <property type="match status" value="1"/>
</dbReference>
<comment type="similarity">
    <text evidence="2">In the C-terminal section; belongs to the flavoprotein pyridine nucleotide cytochrome reductase family.</text>
</comment>
<evidence type="ECO:0000256" key="7">
    <source>
        <dbReference type="ARBA" id="ARBA00022723"/>
    </source>
</evidence>
<dbReference type="Gene3D" id="3.40.50.80">
    <property type="entry name" value="Nucleotide-binding domain of ferredoxin-NADP reductase (FNR) module"/>
    <property type="match status" value="1"/>
</dbReference>
<name>A0A1H7IC86_STRJI</name>
<dbReference type="Pfam" id="PF00970">
    <property type="entry name" value="FAD_binding_6"/>
    <property type="match status" value="1"/>
</dbReference>
<feature type="domain" description="Globin" evidence="15">
    <location>
        <begin position="11"/>
        <end position="145"/>
    </location>
</feature>
<keyword evidence="14" id="KW-0813">Transport</keyword>
<keyword evidence="7" id="KW-0479">Metal-binding</keyword>
<keyword evidence="18" id="KW-1185">Reference proteome</keyword>